<dbReference type="PRINTS" id="PR01090">
    <property type="entry name" value="NEUROLIGIN"/>
</dbReference>
<keyword evidence="8" id="KW-1133">Transmembrane helix</keyword>
<dbReference type="InterPro" id="IPR002018">
    <property type="entry name" value="CarbesteraseB"/>
</dbReference>
<evidence type="ECO:0000313" key="10">
    <source>
        <dbReference type="EMBL" id="EEN44636.1"/>
    </source>
</evidence>
<keyword evidence="5 8" id="KW-0472">Membrane</keyword>
<feature type="transmembrane region" description="Helical" evidence="8">
    <location>
        <begin position="512"/>
        <end position="534"/>
    </location>
</feature>
<evidence type="ECO:0000256" key="7">
    <source>
        <dbReference type="ARBA" id="ARBA00023180"/>
    </source>
</evidence>
<accession>C3ZS57</accession>
<evidence type="ECO:0000256" key="5">
    <source>
        <dbReference type="ARBA" id="ARBA00023136"/>
    </source>
</evidence>
<dbReference type="EMBL" id="GG666670">
    <property type="protein sequence ID" value="EEN44636.1"/>
    <property type="molecule type" value="Genomic_DNA"/>
</dbReference>
<dbReference type="GO" id="GO:0007155">
    <property type="term" value="P:cell adhesion"/>
    <property type="evidence" value="ECO:0007669"/>
    <property type="project" value="UniProtKB-KW"/>
</dbReference>
<sequence length="541" mass="60383">PVMVYVHGGYYAQGTGTMYDGSALASEGDVVVVTFNFRMGILGFLSTGENNAPGNYGLSDQLLALEWVKKNIKFFNGDPDRITVFGENTGAASITLLTLSPKSTGEGTTTVTKLIGLFKSAIVQSGSSLATWGMTQEPWHHATVLAHKVHCCTSNFSRMVECLRRKPLDALLSAYAQPAGPQYFSSFGPVVDGDIVPDTPLNLMSKPSNVLRQFQDIGLLMGVNEDEGYAYIEGYKNIDKGVSREDFTVAILDFVNKVFPYRENEIQDAISFIYTNWGEKESNATRRAGLIRMFTEQQVGVPLVSVANYHARVSPSTRTFLYTFNHKPQYSPFPDWVGSVQNEELPFVFGAPLGGGGVFAQTNFTKSEAMLSTAIITYWTNFAKTGDPNAPRKQKTRFIHMRPNKYEDLVWNNYTLADQEYMYLGMKPRVRQGYRSQRVAFWTDLIPKLIHGLTSLDKTVPTQIDRSLPSTCVPVDKTLPTGLTRPKVDVPPNWFDSVNNNKQERRSYSTELSVVIAVGTSLFFVNIVVFAVCYHRKDKKR</sequence>
<keyword evidence="7" id="KW-0325">Glycoprotein</keyword>
<dbReference type="Gene3D" id="3.40.50.1820">
    <property type="entry name" value="alpha/beta hydrolase"/>
    <property type="match status" value="1"/>
</dbReference>
<keyword evidence="3" id="KW-1003">Cell membrane</keyword>
<evidence type="ECO:0000256" key="8">
    <source>
        <dbReference type="SAM" id="Phobius"/>
    </source>
</evidence>
<proteinExistence type="inferred from homology"/>
<dbReference type="SUPFAM" id="SSF53474">
    <property type="entry name" value="alpha/beta-Hydrolases"/>
    <property type="match status" value="1"/>
</dbReference>
<keyword evidence="4" id="KW-0130">Cell adhesion</keyword>
<dbReference type="ESTHER" id="brafl-c3zs56">
    <property type="family name" value="Neuroligin"/>
</dbReference>
<dbReference type="AlphaFoldDB" id="C3ZS57"/>
<comment type="similarity">
    <text evidence="2">Belongs to the type-B carboxylesterase/lipase family.</text>
</comment>
<dbReference type="SMR" id="C3ZS57"/>
<evidence type="ECO:0000256" key="2">
    <source>
        <dbReference type="ARBA" id="ARBA00005964"/>
    </source>
</evidence>
<dbReference type="eggNOG" id="KOG1516">
    <property type="taxonomic scope" value="Eukaryota"/>
</dbReference>
<dbReference type="GO" id="GO:0005886">
    <property type="term" value="C:plasma membrane"/>
    <property type="evidence" value="ECO:0007669"/>
    <property type="project" value="UniProtKB-SubCell"/>
</dbReference>
<dbReference type="InterPro" id="IPR051093">
    <property type="entry name" value="Neuroligin/BSAL"/>
</dbReference>
<evidence type="ECO:0000256" key="3">
    <source>
        <dbReference type="ARBA" id="ARBA00022475"/>
    </source>
</evidence>
<feature type="domain" description="Carboxylesterase type B" evidence="9">
    <location>
        <begin position="1"/>
        <end position="442"/>
    </location>
</feature>
<organism>
    <name type="scientific">Branchiostoma floridae</name>
    <name type="common">Florida lancelet</name>
    <name type="synonym">Amphioxus</name>
    <dbReference type="NCBI Taxonomy" id="7739"/>
    <lineage>
        <taxon>Eukaryota</taxon>
        <taxon>Metazoa</taxon>
        <taxon>Chordata</taxon>
        <taxon>Cephalochordata</taxon>
        <taxon>Leptocardii</taxon>
        <taxon>Amphioxiformes</taxon>
        <taxon>Branchiostomatidae</taxon>
        <taxon>Branchiostoma</taxon>
    </lineage>
</organism>
<keyword evidence="6" id="KW-1015">Disulfide bond</keyword>
<gene>
    <name evidence="10" type="ORF">BRAFLDRAFT_134782</name>
</gene>
<feature type="non-terminal residue" evidence="10">
    <location>
        <position position="541"/>
    </location>
</feature>
<name>C3ZS57_BRAFL</name>
<evidence type="ECO:0000256" key="1">
    <source>
        <dbReference type="ARBA" id="ARBA00004251"/>
    </source>
</evidence>
<dbReference type="STRING" id="7739.C3ZS57"/>
<feature type="non-terminal residue" evidence="10">
    <location>
        <position position="1"/>
    </location>
</feature>
<dbReference type="InterPro" id="IPR000460">
    <property type="entry name" value="Nlgn"/>
</dbReference>
<evidence type="ECO:0000256" key="6">
    <source>
        <dbReference type="ARBA" id="ARBA00023157"/>
    </source>
</evidence>
<dbReference type="InParanoid" id="C3ZS57"/>
<dbReference type="InterPro" id="IPR029058">
    <property type="entry name" value="AB_hydrolase_fold"/>
</dbReference>
<protein>
    <recommendedName>
        <fullName evidence="9">Carboxylesterase type B domain-containing protein</fullName>
    </recommendedName>
</protein>
<evidence type="ECO:0000256" key="4">
    <source>
        <dbReference type="ARBA" id="ARBA00022889"/>
    </source>
</evidence>
<keyword evidence="8" id="KW-0812">Transmembrane</keyword>
<dbReference type="GO" id="GO:0042043">
    <property type="term" value="F:neurexin family protein binding"/>
    <property type="evidence" value="ECO:0007669"/>
    <property type="project" value="InterPro"/>
</dbReference>
<reference evidence="10" key="1">
    <citation type="journal article" date="2008" name="Nature">
        <title>The amphioxus genome and the evolution of the chordate karyotype.</title>
        <authorList>
            <consortium name="US DOE Joint Genome Institute (JGI-PGF)"/>
            <person name="Putnam N.H."/>
            <person name="Butts T."/>
            <person name="Ferrier D.E.K."/>
            <person name="Furlong R.F."/>
            <person name="Hellsten U."/>
            <person name="Kawashima T."/>
            <person name="Robinson-Rechavi M."/>
            <person name="Shoguchi E."/>
            <person name="Terry A."/>
            <person name="Yu J.-K."/>
            <person name="Benito-Gutierrez E.L."/>
            <person name="Dubchak I."/>
            <person name="Garcia-Fernandez J."/>
            <person name="Gibson-Brown J.J."/>
            <person name="Grigoriev I.V."/>
            <person name="Horton A.C."/>
            <person name="de Jong P.J."/>
            <person name="Jurka J."/>
            <person name="Kapitonov V.V."/>
            <person name="Kohara Y."/>
            <person name="Kuroki Y."/>
            <person name="Lindquist E."/>
            <person name="Lucas S."/>
            <person name="Osoegawa K."/>
            <person name="Pennacchio L.A."/>
            <person name="Salamov A.A."/>
            <person name="Satou Y."/>
            <person name="Sauka-Spengler T."/>
            <person name="Schmutz J."/>
            <person name="Shin-I T."/>
            <person name="Toyoda A."/>
            <person name="Bronner-Fraser M."/>
            <person name="Fujiyama A."/>
            <person name="Holland L.Z."/>
            <person name="Holland P.W.H."/>
            <person name="Satoh N."/>
            <person name="Rokhsar D.S."/>
        </authorList>
    </citation>
    <scope>NUCLEOTIDE SEQUENCE [LARGE SCALE GENOMIC DNA]</scope>
    <source>
        <strain evidence="10">S238N-H82</strain>
        <tissue evidence="10">Testes</tissue>
    </source>
</reference>
<dbReference type="Pfam" id="PF00135">
    <property type="entry name" value="COesterase"/>
    <property type="match status" value="1"/>
</dbReference>
<dbReference type="PANTHER" id="PTHR43903">
    <property type="entry name" value="NEUROLIGIN"/>
    <property type="match status" value="1"/>
</dbReference>
<evidence type="ECO:0000259" key="9">
    <source>
        <dbReference type="Pfam" id="PF00135"/>
    </source>
</evidence>
<comment type="subcellular location">
    <subcellularLocation>
        <location evidence="1">Cell membrane</location>
        <topology evidence="1">Single-pass type I membrane protein</topology>
    </subcellularLocation>
</comment>